<feature type="domain" description="SLH" evidence="3">
    <location>
        <begin position="7"/>
        <end position="64"/>
    </location>
</feature>
<comment type="caution">
    <text evidence="4">The sequence shown here is derived from an EMBL/GenBank/DDBJ whole genome shotgun (WGS) entry which is preliminary data.</text>
</comment>
<accession>A0A0F5I720</accession>
<dbReference type="Proteomes" id="UP000031563">
    <property type="component" value="Unassembled WGS sequence"/>
</dbReference>
<dbReference type="EMBL" id="JWIR02000025">
    <property type="protein sequence ID" value="KKB40972.1"/>
    <property type="molecule type" value="Genomic_DNA"/>
</dbReference>
<sequence>MSLMMLFPLAQPLNTEAASLNDEVQAMVDLGVMQGFEGGDLRPGQNVTRAEFATFLTRALHLPPGPSAFKDVPSTLTLAPGVNAAAAAGIVNGGSNGRFQPDALITRQDMALMISNAMEYLKMKVEYKPSGFADVEGLSSAHKIAIGQAYELGIIQGYSSTHFEPERYATRAHAAAFINRLLQVIKSTGTPLPEPPAATKPNGDLSKPFLVGDTDQSGRKSYVSSYRTFDEAKQAMDQQGHELVVKDGKVVYMKPNSGIVFADSKASTVTLYSDPTFTTLKAYMPTANGFNNEVKYITSTDQYVKVALGGKEYYMKPQDSLLVPFEGAPGRGYYSVRNGELYHSIYLYKEDRYVSYLAGPAPDFMQPGQKYYSWDNAVFYNDQGRVAGSAYQYFQFLSARTTSNYTVEELDRFINNALAERKATGLARYKDAPTKSKLVGLGSTLKKVEQEKQINALLILAMAIHESDYGMSRHAQINNNLFGIAVYDSRPEEGKSFPTPEASVHHLADGYLNDRYVIPNPAGAWKQTIANGAAAGNKGVGINVRYASDIDWGAKVAGHMYRIDKALGGKDFNKYKLGFTTVDDLNIRMQPNGAVQFSYREAGMPVALIGNPVSGWQKVFSDELRYTEGYVSSQYIQTIPIAK</sequence>
<evidence type="ECO:0000256" key="2">
    <source>
        <dbReference type="SAM" id="MobiDB-lite"/>
    </source>
</evidence>
<dbReference type="AlphaFoldDB" id="A0A0F5I720"/>
<dbReference type="SMART" id="SM00047">
    <property type="entry name" value="LYZ2"/>
    <property type="match status" value="1"/>
</dbReference>
<dbReference type="Pfam" id="PF01832">
    <property type="entry name" value="Glucosaminidase"/>
    <property type="match status" value="1"/>
</dbReference>
<dbReference type="Pfam" id="PF00395">
    <property type="entry name" value="SLH"/>
    <property type="match status" value="3"/>
</dbReference>
<keyword evidence="1" id="KW-0732">Signal</keyword>
<reference evidence="4" key="1">
    <citation type="submission" date="2015-02" db="EMBL/GenBank/DDBJ databases">
        <title>Genome Assembly of Bacillaceae bacterium MTCC 8252.</title>
        <authorList>
            <person name="Verma A."/>
            <person name="Khatri I."/>
            <person name="Mual P."/>
            <person name="Subramanian S."/>
            <person name="Krishnamurthi S."/>
        </authorList>
    </citation>
    <scope>NUCLEOTIDE SEQUENCE [LARGE SCALE GENOMIC DNA]</scope>
    <source>
        <strain evidence="4">MTCC 8252</strain>
    </source>
</reference>
<dbReference type="PANTHER" id="PTHR43308">
    <property type="entry name" value="OUTER MEMBRANE PROTEIN ALPHA-RELATED"/>
    <property type="match status" value="1"/>
</dbReference>
<dbReference type="InterPro" id="IPR051465">
    <property type="entry name" value="Cell_Envelope_Struct_Comp"/>
</dbReference>
<dbReference type="Gene3D" id="1.10.530.10">
    <property type="match status" value="1"/>
</dbReference>
<dbReference type="STRING" id="1221996.QY95_01035"/>
<name>A0A0F5I720_BACTR</name>
<feature type="domain" description="SLH" evidence="3">
    <location>
        <begin position="65"/>
        <end position="128"/>
    </location>
</feature>
<dbReference type="GO" id="GO:0004040">
    <property type="term" value="F:amidase activity"/>
    <property type="evidence" value="ECO:0007669"/>
    <property type="project" value="InterPro"/>
</dbReference>
<proteinExistence type="predicted"/>
<keyword evidence="5" id="KW-1185">Reference proteome</keyword>
<evidence type="ECO:0000313" key="5">
    <source>
        <dbReference type="Proteomes" id="UP000031563"/>
    </source>
</evidence>
<feature type="domain" description="SLH" evidence="3">
    <location>
        <begin position="129"/>
        <end position="192"/>
    </location>
</feature>
<evidence type="ECO:0000259" key="3">
    <source>
        <dbReference type="PROSITE" id="PS51272"/>
    </source>
</evidence>
<protein>
    <recommendedName>
        <fullName evidence="3">SLH domain-containing protein</fullName>
    </recommendedName>
</protein>
<dbReference type="InterPro" id="IPR001119">
    <property type="entry name" value="SLH_dom"/>
</dbReference>
<dbReference type="PROSITE" id="PS51272">
    <property type="entry name" value="SLH"/>
    <property type="match status" value="3"/>
</dbReference>
<organism evidence="4 5">
    <name type="scientific">Bacillus thermotolerans</name>
    <name type="common">Quasibacillus thermotolerans</name>
    <dbReference type="NCBI Taxonomy" id="1221996"/>
    <lineage>
        <taxon>Bacteria</taxon>
        <taxon>Bacillati</taxon>
        <taxon>Bacillota</taxon>
        <taxon>Bacilli</taxon>
        <taxon>Bacillales</taxon>
        <taxon>Bacillaceae</taxon>
        <taxon>Bacillus</taxon>
    </lineage>
</organism>
<dbReference type="InterPro" id="IPR002901">
    <property type="entry name" value="MGlyc_endo_b_GlcNAc-like_dom"/>
</dbReference>
<evidence type="ECO:0000313" key="4">
    <source>
        <dbReference type="EMBL" id="KKB40972.1"/>
    </source>
</evidence>
<gene>
    <name evidence="4" type="ORF">QY95_01035</name>
</gene>
<feature type="region of interest" description="Disordered" evidence="2">
    <location>
        <begin position="190"/>
        <end position="218"/>
    </location>
</feature>
<evidence type="ECO:0000256" key="1">
    <source>
        <dbReference type="ARBA" id="ARBA00022729"/>
    </source>
</evidence>